<dbReference type="SMART" id="SM00233">
    <property type="entry name" value="PH"/>
    <property type="match status" value="1"/>
</dbReference>
<evidence type="ECO:0000256" key="5">
    <source>
        <dbReference type="ARBA" id="ARBA00023054"/>
    </source>
</evidence>
<reference evidence="9" key="2">
    <citation type="submission" date="2020-05" db="UniProtKB">
        <authorList>
            <consortium name="EnsemblMetazoa"/>
        </authorList>
    </citation>
    <scope>IDENTIFICATION</scope>
    <source>
        <strain evidence="9">maculatus3</strain>
    </source>
</reference>
<accession>A0A182T4A1</accession>
<feature type="domain" description="PH" evidence="7">
    <location>
        <begin position="285"/>
        <end position="388"/>
    </location>
</feature>
<dbReference type="Proteomes" id="UP000075901">
    <property type="component" value="Unassembled WGS sequence"/>
</dbReference>
<dbReference type="SMART" id="SM00325">
    <property type="entry name" value="RhoGEF"/>
    <property type="match status" value="1"/>
</dbReference>
<dbReference type="VEuPathDB" id="VectorBase:AMAM019341"/>
<dbReference type="CDD" id="cd15789">
    <property type="entry name" value="PH_ARHGEF2_18_like"/>
    <property type="match status" value="1"/>
</dbReference>
<dbReference type="GO" id="GO:0005737">
    <property type="term" value="C:cytoplasm"/>
    <property type="evidence" value="ECO:0007669"/>
    <property type="project" value="UniProtKB-SubCell"/>
</dbReference>
<feature type="coiled-coil region" evidence="6">
    <location>
        <begin position="621"/>
        <end position="648"/>
    </location>
</feature>
<dbReference type="EnsemblMetazoa" id="AMAM019341-RA">
    <property type="protein sequence ID" value="AMAM019341-PA"/>
    <property type="gene ID" value="AMAM019341"/>
</dbReference>
<keyword evidence="4" id="KW-0863">Zinc-finger</keyword>
<dbReference type="SUPFAM" id="SSF50729">
    <property type="entry name" value="PH domain-like"/>
    <property type="match status" value="1"/>
</dbReference>
<name>A0A182T4A1_9DIPT</name>
<protein>
    <recommendedName>
        <fullName evidence="11">DH domain-containing protein</fullName>
    </recommendedName>
</protein>
<proteinExistence type="predicted"/>
<dbReference type="AlphaFoldDB" id="A0A182T4A1"/>
<dbReference type="InterPro" id="IPR011993">
    <property type="entry name" value="PH-like_dom_sf"/>
</dbReference>
<evidence type="ECO:0000256" key="3">
    <source>
        <dbReference type="ARBA" id="ARBA00022553"/>
    </source>
</evidence>
<dbReference type="SUPFAM" id="SSF48065">
    <property type="entry name" value="DBL homology domain (DH-domain)"/>
    <property type="match status" value="1"/>
</dbReference>
<evidence type="ECO:0000256" key="6">
    <source>
        <dbReference type="SAM" id="Coils"/>
    </source>
</evidence>
<feature type="domain" description="DH" evidence="8">
    <location>
        <begin position="57"/>
        <end position="244"/>
    </location>
</feature>
<dbReference type="InterPro" id="IPR001849">
    <property type="entry name" value="PH_domain"/>
</dbReference>
<dbReference type="InterPro" id="IPR041020">
    <property type="entry name" value="PH_16"/>
</dbReference>
<evidence type="ECO:0000259" key="8">
    <source>
        <dbReference type="PROSITE" id="PS50010"/>
    </source>
</evidence>
<dbReference type="GO" id="GO:0005085">
    <property type="term" value="F:guanyl-nucleotide exchange factor activity"/>
    <property type="evidence" value="ECO:0007669"/>
    <property type="project" value="InterPro"/>
</dbReference>
<keyword evidence="2" id="KW-0963">Cytoplasm</keyword>
<evidence type="ECO:0000259" key="7">
    <source>
        <dbReference type="PROSITE" id="PS50003"/>
    </source>
</evidence>
<dbReference type="PANTHER" id="PTHR13944">
    <property type="entry name" value="AGAP007712-PA"/>
    <property type="match status" value="1"/>
</dbReference>
<dbReference type="InterPro" id="IPR000219">
    <property type="entry name" value="DH_dom"/>
</dbReference>
<dbReference type="InterPro" id="IPR035899">
    <property type="entry name" value="DBL_dom_sf"/>
</dbReference>
<keyword evidence="5 6" id="KW-0175">Coiled coil</keyword>
<dbReference type="PANTHER" id="PTHR13944:SF21">
    <property type="entry name" value="CYSTS, ISOFORM C"/>
    <property type="match status" value="1"/>
</dbReference>
<dbReference type="Gene3D" id="2.30.29.30">
    <property type="entry name" value="Pleckstrin-homology domain (PH domain)/Phosphotyrosine-binding domain (PTB)"/>
    <property type="match status" value="1"/>
</dbReference>
<evidence type="ECO:0000313" key="9">
    <source>
        <dbReference type="EnsemblMetazoa" id="AMAM019341-PA"/>
    </source>
</evidence>
<dbReference type="GO" id="GO:0035023">
    <property type="term" value="P:regulation of Rho protein signal transduction"/>
    <property type="evidence" value="ECO:0007669"/>
    <property type="project" value="TreeGrafter"/>
</dbReference>
<dbReference type="CDD" id="cd00160">
    <property type="entry name" value="RhoGEF"/>
    <property type="match status" value="1"/>
</dbReference>
<evidence type="ECO:0000256" key="1">
    <source>
        <dbReference type="ARBA" id="ARBA00004496"/>
    </source>
</evidence>
<organism evidence="9 10">
    <name type="scientific">Anopheles maculatus</name>
    <dbReference type="NCBI Taxonomy" id="74869"/>
    <lineage>
        <taxon>Eukaryota</taxon>
        <taxon>Metazoa</taxon>
        <taxon>Ecdysozoa</taxon>
        <taxon>Arthropoda</taxon>
        <taxon>Hexapoda</taxon>
        <taxon>Insecta</taxon>
        <taxon>Pterygota</taxon>
        <taxon>Neoptera</taxon>
        <taxon>Endopterygota</taxon>
        <taxon>Diptera</taxon>
        <taxon>Nematocera</taxon>
        <taxon>Culicoidea</taxon>
        <taxon>Culicidae</taxon>
        <taxon>Anophelinae</taxon>
        <taxon>Anopheles</taxon>
        <taxon>Anopheles maculatus group</taxon>
    </lineage>
</organism>
<dbReference type="Pfam" id="PF00621">
    <property type="entry name" value="RhoGEF"/>
    <property type="match status" value="1"/>
</dbReference>
<evidence type="ECO:0000256" key="2">
    <source>
        <dbReference type="ARBA" id="ARBA00022490"/>
    </source>
</evidence>
<comment type="subcellular location">
    <subcellularLocation>
        <location evidence="1">Cytoplasm</location>
    </subcellularLocation>
</comment>
<evidence type="ECO:0000256" key="4">
    <source>
        <dbReference type="ARBA" id="ARBA00022771"/>
    </source>
</evidence>
<reference evidence="10" key="1">
    <citation type="submission" date="2013-09" db="EMBL/GenBank/DDBJ databases">
        <title>The Genome Sequence of Anopheles maculatus species B.</title>
        <authorList>
            <consortium name="The Broad Institute Genomics Platform"/>
            <person name="Neafsey D.E."/>
            <person name="Besansky N."/>
            <person name="Howell P."/>
            <person name="Walton C."/>
            <person name="Young S.K."/>
            <person name="Zeng Q."/>
            <person name="Gargeya S."/>
            <person name="Fitzgerald M."/>
            <person name="Haas B."/>
            <person name="Abouelleil A."/>
            <person name="Allen A.W."/>
            <person name="Alvarado L."/>
            <person name="Arachchi H.M."/>
            <person name="Berlin A.M."/>
            <person name="Chapman S.B."/>
            <person name="Gainer-Dewar J."/>
            <person name="Goldberg J."/>
            <person name="Griggs A."/>
            <person name="Gujja S."/>
            <person name="Hansen M."/>
            <person name="Howarth C."/>
            <person name="Imamovic A."/>
            <person name="Ireland A."/>
            <person name="Larimer J."/>
            <person name="McCowan C."/>
            <person name="Murphy C."/>
            <person name="Pearson M."/>
            <person name="Poon T.W."/>
            <person name="Priest M."/>
            <person name="Roberts A."/>
            <person name="Saif S."/>
            <person name="Shea T."/>
            <person name="Sisk P."/>
            <person name="Sykes S."/>
            <person name="Wortman J."/>
            <person name="Nusbaum C."/>
            <person name="Birren B."/>
        </authorList>
    </citation>
    <scope>NUCLEOTIDE SEQUENCE [LARGE SCALE GENOMIC DNA]</scope>
    <source>
        <strain evidence="10">maculatus3</strain>
    </source>
</reference>
<keyword evidence="4" id="KW-0479">Metal-binding</keyword>
<evidence type="ECO:0000313" key="10">
    <source>
        <dbReference type="Proteomes" id="UP000075901"/>
    </source>
</evidence>
<dbReference type="Gene3D" id="1.20.900.10">
    <property type="entry name" value="Dbl homology (DH) domain"/>
    <property type="match status" value="1"/>
</dbReference>
<dbReference type="PROSITE" id="PS50003">
    <property type="entry name" value="PH_DOMAIN"/>
    <property type="match status" value="1"/>
</dbReference>
<keyword evidence="10" id="KW-1185">Reference proteome</keyword>
<sequence>YSDDVPLIRDEFLHEAPIGPHDLGAEPILGVAIDEHDSWSPSVPKEVVKGLKDKQVKRQEHIYEFIMTEKHHVQTLLVMQKVFVESLQKHFSHLNLERMFPRLVELTELHTGFLRKLRIKQREHHVVDSIADILLDFFSSMSAQKLKSAYGEFCSNHRSALDTFKCYMTGDNVFAEWYKHCQQNPLLKKKGIPECILFVTQRLTKYPLLIDPLLKSSREDKIEQEKLQKAMSLVKEILVDVDARVADKEKEDRQLEIFKRIDAKSCAIFKKDKFKKSDIISCNRKLRFEGVATLMQGRSKMQTVLVVVLSDCLFFLLENSHKYSFFTPENKAGVVSLQKLLIREKAGTESRGIYIISSNPAYPEMYELKVQNPKDKNVWIQSIRAAVIDCPSDESETEDYMSLEQRQKIIDLKQANIREIISLGTTELEGKMRQKDFEQAILLEEKIALQLSLLLDNEQNAEQLGPAVESFISNYGSYRDLISDDCDTIEIWKRVLNSIQEISSLASSLYTAATGLPLSRSSSSVGERQSELFISPTLPKRAETFGGFDERRSKQLIAGAGAAGSSNSTLNSVNSRDAVLSTLSAGYFTNRETYEKREQQQAHPSSTALDVESLLMLASPHEQIRAEQEDIRQQREQLYRKMEILSSQGLLLSPSVALPISSGVATSLEEAQNVSEEHHVDSAFGGSISVNSMAGSSVTIDRKKDKWRTASITKTPPANLVSATNAAKINTTSIKQQLPLKLSSLSSTKPGSATGNMVMSPNSANAAMASHAVGGGGVTQMFPLKLADKKVFFAIDYRGFVSILNISIFSFTAQISQTGTPNHSRTGSSPAVIQQQIQVQSGNPATRYVRQ</sequence>
<dbReference type="GO" id="GO:0008270">
    <property type="term" value="F:zinc ion binding"/>
    <property type="evidence" value="ECO:0007669"/>
    <property type="project" value="UniProtKB-KW"/>
</dbReference>
<keyword evidence="3" id="KW-0597">Phosphoprotein</keyword>
<keyword evidence="4" id="KW-0862">Zinc</keyword>
<dbReference type="PROSITE" id="PS50010">
    <property type="entry name" value="DH_2"/>
    <property type="match status" value="1"/>
</dbReference>
<dbReference type="InterPro" id="IPR051632">
    <property type="entry name" value="Rho_GEF"/>
</dbReference>
<dbReference type="Pfam" id="PF17838">
    <property type="entry name" value="PH_16"/>
    <property type="match status" value="1"/>
</dbReference>
<evidence type="ECO:0008006" key="11">
    <source>
        <dbReference type="Google" id="ProtNLM"/>
    </source>
</evidence>